<dbReference type="EMBL" id="JPMI01000008">
    <property type="protein sequence ID" value="KFA94554.1"/>
    <property type="molecule type" value="Genomic_DNA"/>
</dbReference>
<feature type="transmembrane region" description="Helical" evidence="1">
    <location>
        <begin position="20"/>
        <end position="39"/>
    </location>
</feature>
<feature type="transmembrane region" description="Helical" evidence="1">
    <location>
        <begin position="51"/>
        <end position="76"/>
    </location>
</feature>
<evidence type="ECO:0008006" key="4">
    <source>
        <dbReference type="Google" id="ProtNLM"/>
    </source>
</evidence>
<name>A0A084T1G9_9BACT</name>
<sequence length="137" mass="14500">MLITKGEPMSISDAFIAGGFGMYPTLIAGVALLVTSIRYASRPESRYVPMLLTLGLFTLFAGCLGFVSGVITLLRYSAEMQGGQQPAILYYGFQESLHNIALALLLTTMSTLAASVGAWRLARQAQAAAVPAPSPAR</sequence>
<feature type="transmembrane region" description="Helical" evidence="1">
    <location>
        <begin position="96"/>
        <end position="119"/>
    </location>
</feature>
<accession>A0A084T1G9</accession>
<gene>
    <name evidence="2" type="ORF">Q664_01905</name>
</gene>
<keyword evidence="1" id="KW-0812">Transmembrane</keyword>
<reference evidence="2 3" key="1">
    <citation type="submission" date="2014-07" db="EMBL/GenBank/DDBJ databases">
        <title>Draft Genome Sequence of Gephyronic Acid Producer, Cystobacter violaceus Strain Cb vi76.</title>
        <authorList>
            <person name="Stevens D.C."/>
            <person name="Young J."/>
            <person name="Carmichael R."/>
            <person name="Tan J."/>
            <person name="Taylor R.E."/>
        </authorList>
    </citation>
    <scope>NUCLEOTIDE SEQUENCE [LARGE SCALE GENOMIC DNA]</scope>
    <source>
        <strain evidence="2 3">Cb vi76</strain>
    </source>
</reference>
<evidence type="ECO:0000256" key="1">
    <source>
        <dbReference type="SAM" id="Phobius"/>
    </source>
</evidence>
<protein>
    <recommendedName>
        <fullName evidence="4">MotA/TolQ/ExbB proton channel domain-containing protein</fullName>
    </recommendedName>
</protein>
<evidence type="ECO:0000313" key="2">
    <source>
        <dbReference type="EMBL" id="KFA94554.1"/>
    </source>
</evidence>
<keyword evidence="1" id="KW-1133">Transmembrane helix</keyword>
<keyword evidence="1" id="KW-0472">Membrane</keyword>
<dbReference type="Proteomes" id="UP000028547">
    <property type="component" value="Unassembled WGS sequence"/>
</dbReference>
<organism evidence="2 3">
    <name type="scientific">Archangium violaceum Cb vi76</name>
    <dbReference type="NCBI Taxonomy" id="1406225"/>
    <lineage>
        <taxon>Bacteria</taxon>
        <taxon>Pseudomonadati</taxon>
        <taxon>Myxococcota</taxon>
        <taxon>Myxococcia</taxon>
        <taxon>Myxococcales</taxon>
        <taxon>Cystobacterineae</taxon>
        <taxon>Archangiaceae</taxon>
        <taxon>Archangium</taxon>
    </lineage>
</organism>
<dbReference type="AlphaFoldDB" id="A0A084T1G9"/>
<evidence type="ECO:0000313" key="3">
    <source>
        <dbReference type="Proteomes" id="UP000028547"/>
    </source>
</evidence>
<proteinExistence type="predicted"/>
<comment type="caution">
    <text evidence="2">The sequence shown here is derived from an EMBL/GenBank/DDBJ whole genome shotgun (WGS) entry which is preliminary data.</text>
</comment>